<accession>A0A0G1ATR7</accession>
<dbReference type="SUPFAM" id="SSF55811">
    <property type="entry name" value="Nudix"/>
    <property type="match status" value="1"/>
</dbReference>
<evidence type="ECO:0000259" key="3">
    <source>
        <dbReference type="PROSITE" id="PS51462"/>
    </source>
</evidence>
<dbReference type="PANTHER" id="PTHR43046:SF14">
    <property type="entry name" value="MUTT_NUDIX FAMILY PROTEIN"/>
    <property type="match status" value="1"/>
</dbReference>
<dbReference type="PANTHER" id="PTHR43046">
    <property type="entry name" value="GDP-MANNOSE MANNOSYL HYDROLASE"/>
    <property type="match status" value="1"/>
</dbReference>
<organism evidence="4 5">
    <name type="scientific">Candidatus Daviesbacteria bacterium GW2011_GWA1_42_6</name>
    <dbReference type="NCBI Taxonomy" id="1618420"/>
    <lineage>
        <taxon>Bacteria</taxon>
        <taxon>Candidatus Daviesiibacteriota</taxon>
    </lineage>
</organism>
<dbReference type="PROSITE" id="PS51462">
    <property type="entry name" value="NUDIX"/>
    <property type="match status" value="1"/>
</dbReference>
<proteinExistence type="predicted"/>
<comment type="cofactor">
    <cofactor evidence="1">
        <name>Mg(2+)</name>
        <dbReference type="ChEBI" id="CHEBI:18420"/>
    </cofactor>
</comment>
<name>A0A0G1ATR7_9BACT</name>
<dbReference type="Pfam" id="PF00293">
    <property type="entry name" value="NUDIX"/>
    <property type="match status" value="1"/>
</dbReference>
<sequence>MAEDKLFYVGQKAFIDKNGEVLILFDPKLGLDFPGGKIQEGEDDFDEALKREVREETGLEIEVGEPFTRWYFEFGQDHRNAGKKVFLIGFKCKYKSGEVKISDEHSEYKWVTKLNYKELDDRSNYFKALDKYFNLP</sequence>
<dbReference type="InterPro" id="IPR000086">
    <property type="entry name" value="NUDIX_hydrolase_dom"/>
</dbReference>
<keyword evidence="2" id="KW-0378">Hydrolase</keyword>
<evidence type="ECO:0000313" key="4">
    <source>
        <dbReference type="EMBL" id="KKS64432.1"/>
    </source>
</evidence>
<dbReference type="AlphaFoldDB" id="A0A0G1ATR7"/>
<reference evidence="4 5" key="1">
    <citation type="journal article" date="2015" name="Nature">
        <title>rRNA introns, odd ribosomes, and small enigmatic genomes across a large radiation of phyla.</title>
        <authorList>
            <person name="Brown C.T."/>
            <person name="Hug L.A."/>
            <person name="Thomas B.C."/>
            <person name="Sharon I."/>
            <person name="Castelle C.J."/>
            <person name="Singh A."/>
            <person name="Wilkins M.J."/>
            <person name="Williams K.H."/>
            <person name="Banfield J.F."/>
        </authorList>
    </citation>
    <scope>NUCLEOTIDE SEQUENCE [LARGE SCALE GENOMIC DNA]</scope>
</reference>
<dbReference type="GO" id="GO:0016787">
    <property type="term" value="F:hydrolase activity"/>
    <property type="evidence" value="ECO:0007669"/>
    <property type="project" value="UniProtKB-KW"/>
</dbReference>
<dbReference type="InterPro" id="IPR015797">
    <property type="entry name" value="NUDIX_hydrolase-like_dom_sf"/>
</dbReference>
<dbReference type="Gene3D" id="3.90.79.10">
    <property type="entry name" value="Nucleoside Triphosphate Pyrophosphohydrolase"/>
    <property type="match status" value="1"/>
</dbReference>
<dbReference type="EMBL" id="LCEB01000026">
    <property type="protein sequence ID" value="KKS64432.1"/>
    <property type="molecule type" value="Genomic_DNA"/>
</dbReference>
<protein>
    <submittedName>
        <fullName evidence="4">NUDIX domain-containing protein</fullName>
    </submittedName>
</protein>
<feature type="domain" description="Nudix hydrolase" evidence="3">
    <location>
        <begin position="4"/>
        <end position="133"/>
    </location>
</feature>
<gene>
    <name evidence="4" type="ORF">UV33_C0026G0004</name>
</gene>
<evidence type="ECO:0000313" key="5">
    <source>
        <dbReference type="Proteomes" id="UP000034135"/>
    </source>
</evidence>
<dbReference type="Proteomes" id="UP000034135">
    <property type="component" value="Unassembled WGS sequence"/>
</dbReference>
<evidence type="ECO:0000256" key="1">
    <source>
        <dbReference type="ARBA" id="ARBA00001946"/>
    </source>
</evidence>
<comment type="caution">
    <text evidence="4">The sequence shown here is derived from an EMBL/GenBank/DDBJ whole genome shotgun (WGS) entry which is preliminary data.</text>
</comment>
<dbReference type="PRINTS" id="PR00502">
    <property type="entry name" value="NUDIXFAMILY"/>
</dbReference>
<evidence type="ECO:0000256" key="2">
    <source>
        <dbReference type="ARBA" id="ARBA00022801"/>
    </source>
</evidence>
<dbReference type="InterPro" id="IPR020476">
    <property type="entry name" value="Nudix_hydrolase"/>
</dbReference>